<proteinExistence type="predicted"/>
<dbReference type="RefSeq" id="WP_085420253.1">
    <property type="nucleotide sequence ID" value="NZ_FXAF01000002.1"/>
</dbReference>
<keyword evidence="1" id="KW-0732">Signal</keyword>
<evidence type="ECO:0000313" key="2">
    <source>
        <dbReference type="EMBL" id="SMF06541.1"/>
    </source>
</evidence>
<protein>
    <recommendedName>
        <fullName evidence="4">Porin</fullName>
    </recommendedName>
</protein>
<dbReference type="EMBL" id="FXAF01000002">
    <property type="protein sequence ID" value="SMF06541.1"/>
    <property type="molecule type" value="Genomic_DNA"/>
</dbReference>
<name>A0A1X7D1E1_9HYPH</name>
<feature type="signal peptide" evidence="1">
    <location>
        <begin position="1"/>
        <end position="21"/>
    </location>
</feature>
<gene>
    <name evidence="2" type="ORF">SAMN02982989_4851</name>
</gene>
<reference evidence="3" key="1">
    <citation type="submission" date="2017-04" db="EMBL/GenBank/DDBJ databases">
        <authorList>
            <person name="Varghese N."/>
            <person name="Submissions S."/>
        </authorList>
    </citation>
    <scope>NUCLEOTIDE SEQUENCE [LARGE SCALE GENOMIC DNA]</scope>
    <source>
        <strain evidence="3">B4P</strain>
    </source>
</reference>
<feature type="chain" id="PRO_5012123466" description="Porin" evidence="1">
    <location>
        <begin position="22"/>
        <end position="388"/>
    </location>
</feature>
<accession>A0A1X7D1E1</accession>
<evidence type="ECO:0000313" key="3">
    <source>
        <dbReference type="Proteomes" id="UP000192903"/>
    </source>
</evidence>
<evidence type="ECO:0008006" key="4">
    <source>
        <dbReference type="Google" id="ProtNLM"/>
    </source>
</evidence>
<sequence length="388" mass="42989">MPKLFLPIATCLAALPLPAAAADTFFDYSLRVGHNSNLFEDANDLGGGFAQAEAKLRGSFDIEGSGITYALWHREKRLERYDFGNEHVTGMTLGHKMKLADTVEWTVEAGIQRKAAGDVFLAVPGTVIGYRMTDMTYEMASSLAAQFLGGQNTLKAGVSHLDRGKARFTTDLLLPTKLEADVTALDLTASHIRPGLDGEIGFTLAYRSTFIPDSEQETLLRFPASTLRGSVAYGRKIGETMTMIAEIGGATIMADDLGDDVKRLRPYLRSSLEWKPTESLGFGIGYDQDYAIADIDDPQAEFIQTWKFAASAKLLPKIEAKVTYEIASSEWIYYLYDSETRRFAGTLTFDIGKDHKLEIGYRHVDRREKDPAENYDGHEYFASMSGTF</sequence>
<keyword evidence="3" id="KW-1185">Reference proteome</keyword>
<dbReference type="AlphaFoldDB" id="A0A1X7D1E1"/>
<dbReference type="OrthoDB" id="8416943at2"/>
<organism evidence="2 3">
    <name type="scientific">Xaviernesmea oryzae</name>
    <dbReference type="NCBI Taxonomy" id="464029"/>
    <lineage>
        <taxon>Bacteria</taxon>
        <taxon>Pseudomonadati</taxon>
        <taxon>Pseudomonadota</taxon>
        <taxon>Alphaproteobacteria</taxon>
        <taxon>Hyphomicrobiales</taxon>
        <taxon>Rhizobiaceae</taxon>
        <taxon>Rhizobium/Agrobacterium group</taxon>
        <taxon>Xaviernesmea</taxon>
    </lineage>
</organism>
<evidence type="ECO:0000256" key="1">
    <source>
        <dbReference type="SAM" id="SignalP"/>
    </source>
</evidence>
<dbReference type="Proteomes" id="UP000192903">
    <property type="component" value="Unassembled WGS sequence"/>
</dbReference>